<name>A0A9N8ZMM0_9GLOM</name>
<dbReference type="GO" id="GO:0046872">
    <property type="term" value="F:metal ion binding"/>
    <property type="evidence" value="ECO:0007669"/>
    <property type="project" value="UniProtKB-KW"/>
</dbReference>
<dbReference type="AlphaFoldDB" id="A0A9N8ZMM0"/>
<keyword evidence="4" id="KW-0540">Nuclease</keyword>
<feature type="domain" description="RNase H type-1" evidence="8">
    <location>
        <begin position="77"/>
        <end position="261"/>
    </location>
</feature>
<evidence type="ECO:0000256" key="7">
    <source>
        <dbReference type="ARBA" id="ARBA00022801"/>
    </source>
</evidence>
<dbReference type="InterPro" id="IPR012337">
    <property type="entry name" value="RNaseH-like_sf"/>
</dbReference>
<dbReference type="GO" id="GO:0043137">
    <property type="term" value="P:DNA replication, removal of RNA primer"/>
    <property type="evidence" value="ECO:0007669"/>
    <property type="project" value="TreeGrafter"/>
</dbReference>
<evidence type="ECO:0000313" key="9">
    <source>
        <dbReference type="EMBL" id="CAG8500813.1"/>
    </source>
</evidence>
<dbReference type="PANTHER" id="PTHR10642:SF26">
    <property type="entry name" value="RIBONUCLEASE H1"/>
    <property type="match status" value="1"/>
</dbReference>
<evidence type="ECO:0000313" key="10">
    <source>
        <dbReference type="Proteomes" id="UP000789739"/>
    </source>
</evidence>
<organism evidence="9 10">
    <name type="scientific">Paraglomus brasilianum</name>
    <dbReference type="NCBI Taxonomy" id="144538"/>
    <lineage>
        <taxon>Eukaryota</taxon>
        <taxon>Fungi</taxon>
        <taxon>Fungi incertae sedis</taxon>
        <taxon>Mucoromycota</taxon>
        <taxon>Glomeromycotina</taxon>
        <taxon>Glomeromycetes</taxon>
        <taxon>Paraglomerales</taxon>
        <taxon>Paraglomeraceae</taxon>
        <taxon>Paraglomus</taxon>
    </lineage>
</organism>
<keyword evidence="10" id="KW-1185">Reference proteome</keyword>
<protein>
    <recommendedName>
        <fullName evidence="3">ribonuclease H</fullName>
        <ecNumber evidence="3">3.1.26.4</ecNumber>
    </recommendedName>
</protein>
<evidence type="ECO:0000256" key="3">
    <source>
        <dbReference type="ARBA" id="ARBA00012180"/>
    </source>
</evidence>
<dbReference type="GO" id="GO:0003676">
    <property type="term" value="F:nucleic acid binding"/>
    <property type="evidence" value="ECO:0007669"/>
    <property type="project" value="InterPro"/>
</dbReference>
<sequence>MLNFQLWNKREKFTSQMTVIGRAIGQALEYQLKLRPIQCCRTMLFAELVADKPYSAISTKVLMRSYQRSSVIQKSNDGKSLIVHIDGCAINNGQPDARAGIGVFWGEDDPRFLNKLLFVLAVLVNDSMINLNIVPTLDDRNLNEPLEDGRQTNQRAEIMAAIRALETCNDTKSALLVCTDSIYLKKAYQKWITKWEANEEKNENGGWKTSNNKPVANEDLFRRLIALIRSREGVVNIKWVKAHHKSKANIAADKLANLGASKSSNTATASAAAKLDSIVKKPKRQAVNCEKKDQDKIYLLLSSLSNASSIANAGSPSINANGSSLTKKTDGSVNMMMHEAQEVGKVATDQEMWVLSPMGECLTFISSFPKILSGLCQFKKNLLSNYDIQVYGFISIYQTLLAAVHYGWNQESQIISHLSESSGDLYSCLLVNQMWSECAVVHLWHTPFYWSGHKAGAMVKSFLQLLPSDCFEDLEYLMGIHMPPRNTQPTFSYLSFIRTMKIIYCINAVEFYLDIVNAMIGLDSFSETDTRLLLLRLCKGIVANCPSLREIDLTGLSFDDKFHSYKWTAKSWNFFNVGGIKPNLGQLKRLDYSQEFHPDILHSAAECLTSLEFFKFDWSYYTSCVNDAIWCDAVGKLICNQRNLKAVQLNLDFKPQEISLQQIGSALSTQARSLERVEIPYANSDIYYIINACALCTNLYYVELSNCMLCPQSPLQLASDAFSNLGILKLETVSTNDYGIYALLGNVKSCLEILSVKRVKGICFDINLWKECAICTPSLTDLDIILEPGETVLLLQNVLPLWQHLNRLSICIWRIYSCYQGYELLSKSLSLLGSNLPSTVKFLKLDIFYQLPWSAFNTFLSTCSAKLESFYILIDDINDDFVKNLLEHMGDSLKSIYLE</sequence>
<evidence type="ECO:0000259" key="8">
    <source>
        <dbReference type="PROSITE" id="PS50879"/>
    </source>
</evidence>
<evidence type="ECO:0000256" key="4">
    <source>
        <dbReference type="ARBA" id="ARBA00022722"/>
    </source>
</evidence>
<dbReference type="EMBL" id="CAJVPI010000207">
    <property type="protein sequence ID" value="CAG8500813.1"/>
    <property type="molecule type" value="Genomic_DNA"/>
</dbReference>
<dbReference type="SUPFAM" id="SSF52047">
    <property type="entry name" value="RNI-like"/>
    <property type="match status" value="1"/>
</dbReference>
<dbReference type="InterPro" id="IPR002156">
    <property type="entry name" value="RNaseH_domain"/>
</dbReference>
<dbReference type="InterPro" id="IPR036397">
    <property type="entry name" value="RNaseH_sf"/>
</dbReference>
<keyword evidence="7" id="KW-0378">Hydrolase</keyword>
<dbReference type="OrthoDB" id="128665at2759"/>
<dbReference type="SUPFAM" id="SSF53098">
    <property type="entry name" value="Ribonuclease H-like"/>
    <property type="match status" value="1"/>
</dbReference>
<evidence type="ECO:0000256" key="5">
    <source>
        <dbReference type="ARBA" id="ARBA00022723"/>
    </source>
</evidence>
<accession>A0A9N8ZMM0</accession>
<comment type="caution">
    <text evidence="9">The sequence shown here is derived from an EMBL/GenBank/DDBJ whole genome shotgun (WGS) entry which is preliminary data.</text>
</comment>
<dbReference type="PROSITE" id="PS50879">
    <property type="entry name" value="RNASE_H_1"/>
    <property type="match status" value="1"/>
</dbReference>
<dbReference type="PANTHER" id="PTHR10642">
    <property type="entry name" value="RIBONUCLEASE H1"/>
    <property type="match status" value="1"/>
</dbReference>
<dbReference type="EC" id="3.1.26.4" evidence="3"/>
<feature type="non-terminal residue" evidence="9">
    <location>
        <position position="1"/>
    </location>
</feature>
<dbReference type="GO" id="GO:0004523">
    <property type="term" value="F:RNA-DNA hybrid ribonuclease activity"/>
    <property type="evidence" value="ECO:0007669"/>
    <property type="project" value="UniProtKB-EC"/>
</dbReference>
<dbReference type="InterPro" id="IPR050092">
    <property type="entry name" value="RNase_H"/>
</dbReference>
<comment type="similarity">
    <text evidence="2">Belongs to the RNase H family.</text>
</comment>
<evidence type="ECO:0000256" key="6">
    <source>
        <dbReference type="ARBA" id="ARBA00022759"/>
    </source>
</evidence>
<evidence type="ECO:0000256" key="2">
    <source>
        <dbReference type="ARBA" id="ARBA00005300"/>
    </source>
</evidence>
<evidence type="ECO:0000256" key="1">
    <source>
        <dbReference type="ARBA" id="ARBA00000077"/>
    </source>
</evidence>
<dbReference type="Pfam" id="PF00075">
    <property type="entry name" value="RNase_H"/>
    <property type="match status" value="1"/>
</dbReference>
<dbReference type="CDD" id="cd09280">
    <property type="entry name" value="RNase_HI_eukaryote_like"/>
    <property type="match status" value="1"/>
</dbReference>
<gene>
    <name evidence="9" type="ORF">PBRASI_LOCUS2597</name>
</gene>
<comment type="catalytic activity">
    <reaction evidence="1">
        <text>Endonucleolytic cleavage to 5'-phosphomonoester.</text>
        <dbReference type="EC" id="3.1.26.4"/>
    </reaction>
</comment>
<dbReference type="Gene3D" id="3.30.420.10">
    <property type="entry name" value="Ribonuclease H-like superfamily/Ribonuclease H"/>
    <property type="match status" value="1"/>
</dbReference>
<dbReference type="Proteomes" id="UP000789739">
    <property type="component" value="Unassembled WGS sequence"/>
</dbReference>
<keyword evidence="5" id="KW-0479">Metal-binding</keyword>
<proteinExistence type="inferred from homology"/>
<reference evidence="9" key="1">
    <citation type="submission" date="2021-06" db="EMBL/GenBank/DDBJ databases">
        <authorList>
            <person name="Kallberg Y."/>
            <person name="Tangrot J."/>
            <person name="Rosling A."/>
        </authorList>
    </citation>
    <scope>NUCLEOTIDE SEQUENCE</scope>
    <source>
        <strain evidence="9">BR232B</strain>
    </source>
</reference>
<keyword evidence="6" id="KW-0255">Endonuclease</keyword>